<keyword evidence="2" id="KW-1185">Reference proteome</keyword>
<reference evidence="2" key="1">
    <citation type="submission" date="2016-12" db="EMBL/GenBank/DDBJ databases">
        <authorList>
            <person name="Brunel B."/>
        </authorList>
    </citation>
    <scope>NUCLEOTIDE SEQUENCE [LARGE SCALE GENOMIC DNA]</scope>
</reference>
<dbReference type="AlphaFoldDB" id="A0A2P9AWK6"/>
<sequence length="63" mass="6813">MGNMVAKCREAAATIGKGYSESEVVAQMSSADSVAAKLLSANRFLRRTAPHGRRPCSTRFDRP</sequence>
<proteinExistence type="predicted"/>
<dbReference type="EMBL" id="FUIG01000092">
    <property type="protein sequence ID" value="SJM35577.1"/>
    <property type="molecule type" value="Genomic_DNA"/>
</dbReference>
<name>A0A2P9AWK6_9HYPH</name>
<organism evidence="1 2">
    <name type="scientific">Mesorhizobium delmotii</name>
    <dbReference type="NCBI Taxonomy" id="1631247"/>
    <lineage>
        <taxon>Bacteria</taxon>
        <taxon>Pseudomonadati</taxon>
        <taxon>Pseudomonadota</taxon>
        <taxon>Alphaproteobacteria</taxon>
        <taxon>Hyphomicrobiales</taxon>
        <taxon>Phyllobacteriaceae</taxon>
        <taxon>Mesorhizobium</taxon>
    </lineage>
</organism>
<gene>
    <name evidence="1" type="ORF">BQ8482_80211</name>
</gene>
<evidence type="ECO:0000313" key="1">
    <source>
        <dbReference type="EMBL" id="SJM35577.1"/>
    </source>
</evidence>
<evidence type="ECO:0000313" key="2">
    <source>
        <dbReference type="Proteomes" id="UP000245698"/>
    </source>
</evidence>
<accession>A0A2P9AWK6</accession>
<dbReference type="Proteomes" id="UP000245698">
    <property type="component" value="Unassembled WGS sequence"/>
</dbReference>
<protein>
    <submittedName>
        <fullName evidence="1">Uncharacterized protein</fullName>
    </submittedName>
</protein>